<evidence type="ECO:0000256" key="9">
    <source>
        <dbReference type="ARBA" id="ARBA00048531"/>
    </source>
</evidence>
<keyword evidence="5" id="KW-0169">Cobalamin biosynthesis</keyword>
<dbReference type="InterPro" id="IPR004838">
    <property type="entry name" value="NHTrfase_class1_PyrdxlP-BS"/>
</dbReference>
<evidence type="ECO:0000256" key="2">
    <source>
        <dbReference type="ARBA" id="ARBA00003444"/>
    </source>
</evidence>
<dbReference type="GO" id="GO:0030170">
    <property type="term" value="F:pyridoxal phosphate binding"/>
    <property type="evidence" value="ECO:0007669"/>
    <property type="project" value="InterPro"/>
</dbReference>
<dbReference type="EMBL" id="CP000463">
    <property type="protein sequence ID" value="ABJ06182.1"/>
    <property type="molecule type" value="Genomic_DNA"/>
</dbReference>
<organism evidence="11">
    <name type="scientific">Rhodopseudomonas palustris (strain BisA53)</name>
    <dbReference type="NCBI Taxonomy" id="316055"/>
    <lineage>
        <taxon>Bacteria</taxon>
        <taxon>Pseudomonadati</taxon>
        <taxon>Pseudomonadota</taxon>
        <taxon>Alphaproteobacteria</taxon>
        <taxon>Hyphomicrobiales</taxon>
        <taxon>Nitrobacteraceae</taxon>
        <taxon>Rhodopseudomonas</taxon>
    </lineage>
</organism>
<dbReference type="Gene3D" id="3.40.640.10">
    <property type="entry name" value="Type I PLP-dependent aspartate aminotransferase-like (Major domain)"/>
    <property type="match status" value="1"/>
</dbReference>
<keyword evidence="6" id="KW-0663">Pyridoxal phosphate</keyword>
<comment type="catalytic activity">
    <reaction evidence="9">
        <text>O-phospho-L-threonine + H(+) = (R)-1-aminopropan-2-yl phosphate + CO2</text>
        <dbReference type="Rhea" id="RHEA:11492"/>
        <dbReference type="ChEBI" id="CHEBI:15378"/>
        <dbReference type="ChEBI" id="CHEBI:16526"/>
        <dbReference type="ChEBI" id="CHEBI:58563"/>
        <dbReference type="ChEBI" id="CHEBI:58675"/>
        <dbReference type="EC" id="4.1.1.81"/>
    </reaction>
</comment>
<dbReference type="AlphaFoldDB" id="Q07PF2"/>
<dbReference type="GO" id="GO:0048472">
    <property type="term" value="F:threonine-phosphate decarboxylase activity"/>
    <property type="evidence" value="ECO:0007669"/>
    <property type="project" value="UniProtKB-EC"/>
</dbReference>
<dbReference type="SUPFAM" id="SSF53383">
    <property type="entry name" value="PLP-dependent transferases"/>
    <property type="match status" value="1"/>
</dbReference>
<evidence type="ECO:0000256" key="3">
    <source>
        <dbReference type="ARBA" id="ARBA00004953"/>
    </source>
</evidence>
<dbReference type="GO" id="GO:0008483">
    <property type="term" value="F:transaminase activity"/>
    <property type="evidence" value="ECO:0007669"/>
    <property type="project" value="UniProtKB-KW"/>
</dbReference>
<dbReference type="Gene3D" id="3.90.1150.10">
    <property type="entry name" value="Aspartate Aminotransferase, domain 1"/>
    <property type="match status" value="1"/>
</dbReference>
<evidence type="ECO:0000256" key="1">
    <source>
        <dbReference type="ARBA" id="ARBA00001933"/>
    </source>
</evidence>
<evidence type="ECO:0000256" key="4">
    <source>
        <dbReference type="ARBA" id="ARBA00012285"/>
    </source>
</evidence>
<dbReference type="InterPro" id="IPR005860">
    <property type="entry name" value="CobD"/>
</dbReference>
<comment type="pathway">
    <text evidence="3">Cofactor biosynthesis; adenosylcobalamin biosynthesis.</text>
</comment>
<evidence type="ECO:0000256" key="8">
    <source>
        <dbReference type="ARBA" id="ARBA00029996"/>
    </source>
</evidence>
<dbReference type="HOGENOM" id="CLU_017584_3_4_5"/>
<feature type="domain" description="Aminotransferase class I/classII large" evidence="10">
    <location>
        <begin position="61"/>
        <end position="324"/>
    </location>
</feature>
<dbReference type="STRING" id="316055.RPE_2240"/>
<evidence type="ECO:0000256" key="7">
    <source>
        <dbReference type="ARBA" id="ARBA00023239"/>
    </source>
</evidence>
<dbReference type="Pfam" id="PF00155">
    <property type="entry name" value="Aminotran_1_2"/>
    <property type="match status" value="1"/>
</dbReference>
<keyword evidence="11" id="KW-0032">Aminotransferase</keyword>
<dbReference type="UniPathway" id="UPA00148"/>
<evidence type="ECO:0000256" key="5">
    <source>
        <dbReference type="ARBA" id="ARBA00022573"/>
    </source>
</evidence>
<dbReference type="InterPro" id="IPR015422">
    <property type="entry name" value="PyrdxlP-dep_Trfase_small"/>
</dbReference>
<dbReference type="PROSITE" id="PS00105">
    <property type="entry name" value="AA_TRANSFER_CLASS_1"/>
    <property type="match status" value="1"/>
</dbReference>
<dbReference type="InterPro" id="IPR015424">
    <property type="entry name" value="PyrdxlP-dep_Trfase"/>
</dbReference>
<reference evidence="11" key="1">
    <citation type="submission" date="2006-09" db="EMBL/GenBank/DDBJ databases">
        <title>Complete sequence of Rhodopseudomonas palustris BisA53.</title>
        <authorList>
            <consortium name="US DOE Joint Genome Institute"/>
            <person name="Copeland A."/>
            <person name="Lucas S."/>
            <person name="Lapidus A."/>
            <person name="Barry K."/>
            <person name="Detter J.C."/>
            <person name="Glavina del Rio T."/>
            <person name="Hammon N."/>
            <person name="Israni S."/>
            <person name="Dalin E."/>
            <person name="Tice H."/>
            <person name="Pitluck S."/>
            <person name="Chain P."/>
            <person name="Malfatti S."/>
            <person name="Shin M."/>
            <person name="Vergez L."/>
            <person name="Schmutz J."/>
            <person name="Larimer F."/>
            <person name="Land M."/>
            <person name="Hauser L."/>
            <person name="Pelletier D.A."/>
            <person name="Kyrpides N."/>
            <person name="Kim E."/>
            <person name="Harwood C.S."/>
            <person name="Oda Y."/>
            <person name="Richardson P."/>
        </authorList>
    </citation>
    <scope>NUCLEOTIDE SEQUENCE [LARGE SCALE GENOMIC DNA]</scope>
    <source>
        <strain evidence="11">BisA53</strain>
    </source>
</reference>
<evidence type="ECO:0000259" key="10">
    <source>
        <dbReference type="Pfam" id="PF00155"/>
    </source>
</evidence>
<dbReference type="InterPro" id="IPR015421">
    <property type="entry name" value="PyrdxlP-dep_Trfase_major"/>
</dbReference>
<dbReference type="NCBIfam" id="TIGR01140">
    <property type="entry name" value="L_thr_O3P_dcar"/>
    <property type="match status" value="1"/>
</dbReference>
<dbReference type="CDD" id="cd00609">
    <property type="entry name" value="AAT_like"/>
    <property type="match status" value="1"/>
</dbReference>
<keyword evidence="7" id="KW-0456">Lyase</keyword>
<protein>
    <recommendedName>
        <fullName evidence="4">threonine-phosphate decarboxylase</fullName>
        <ecNumber evidence="4">4.1.1.81</ecNumber>
    </recommendedName>
    <alternativeName>
        <fullName evidence="8">L-threonine-O-3-phosphate decarboxylase</fullName>
    </alternativeName>
</protein>
<dbReference type="PANTHER" id="PTHR42885:SF1">
    <property type="entry name" value="THREONINE-PHOSPHATE DECARBOXYLASE"/>
    <property type="match status" value="1"/>
</dbReference>
<gene>
    <name evidence="11" type="ordered locus">RPE_2240</name>
</gene>
<comment type="function">
    <text evidence="2">Decarboxylates L-threonine-O-3-phosphate to yield (R)-1-amino-2-propanol O-2-phosphate, the precursor for the linkage between the nucleotide loop and the corrin ring in cobalamin.</text>
</comment>
<evidence type="ECO:0000256" key="6">
    <source>
        <dbReference type="ARBA" id="ARBA00022898"/>
    </source>
</evidence>
<comment type="cofactor">
    <cofactor evidence="1">
        <name>pyridoxal 5'-phosphate</name>
        <dbReference type="ChEBI" id="CHEBI:597326"/>
    </cofactor>
</comment>
<dbReference type="KEGG" id="rpe:RPE_2240"/>
<sequence>MKHGGDLAEAIARHGGTRAEWLDLSTGINPRPWSMPKLDEALWHRLPSRADEAALLDAARKAYLVPDAVDVVAAPGTQALIQWLPYLAPAGAVAVVGPTYSEHAQAWQNAGREVRPIGDIGELPDEVRHLVIVNPNNPDGRVADQAALARAAKLLAARGGWLVIDEAFADVDPAIGAVDLCARLPVLILRSFGKFYGLAGLRLGFALAAPAIASRIATALGPWVCSAPSLAIGAAALRDHDWAERARDQLRSEAAALEAVLVGAGLQAAGGTSLYRLVRHPDARALHEALARQRIWCRSFDWADDLLRFGLPADEGALKRLAAALAEACEQIDRSIIAI</sequence>
<dbReference type="PANTHER" id="PTHR42885">
    <property type="entry name" value="HISTIDINOL-PHOSPHATE AMINOTRANSFERASE-RELATED"/>
    <property type="match status" value="1"/>
</dbReference>
<evidence type="ECO:0000313" key="11">
    <source>
        <dbReference type="EMBL" id="ABJ06182.1"/>
    </source>
</evidence>
<dbReference type="OrthoDB" id="9799304at2"/>
<dbReference type="eggNOG" id="COG0079">
    <property type="taxonomic scope" value="Bacteria"/>
</dbReference>
<proteinExistence type="predicted"/>
<dbReference type="EC" id="4.1.1.81" evidence="4"/>
<dbReference type="InterPro" id="IPR004839">
    <property type="entry name" value="Aminotransferase_I/II_large"/>
</dbReference>
<accession>Q07PF2</accession>
<name>Q07PF2_RHOP5</name>
<dbReference type="GO" id="GO:0009236">
    <property type="term" value="P:cobalamin biosynthetic process"/>
    <property type="evidence" value="ECO:0007669"/>
    <property type="project" value="UniProtKB-UniPathway"/>
</dbReference>
<keyword evidence="11" id="KW-0808">Transferase</keyword>